<feature type="coiled-coil region" evidence="6">
    <location>
        <begin position="625"/>
        <end position="652"/>
    </location>
</feature>
<feature type="transmembrane region" description="Helical" evidence="7">
    <location>
        <begin position="166"/>
        <end position="184"/>
    </location>
</feature>
<dbReference type="InterPro" id="IPR001851">
    <property type="entry name" value="ABC_transp_permease"/>
</dbReference>
<feature type="coiled-coil region" evidence="6">
    <location>
        <begin position="390"/>
        <end position="457"/>
    </location>
</feature>
<dbReference type="PANTHER" id="PTHR47089">
    <property type="entry name" value="ABC TRANSPORTER, PERMEASE PROTEIN"/>
    <property type="match status" value="1"/>
</dbReference>
<evidence type="ECO:0000256" key="6">
    <source>
        <dbReference type="SAM" id="Coils"/>
    </source>
</evidence>
<feature type="transmembrane region" description="Helical" evidence="7">
    <location>
        <begin position="75"/>
        <end position="93"/>
    </location>
</feature>
<evidence type="ECO:0000256" key="3">
    <source>
        <dbReference type="ARBA" id="ARBA00022692"/>
    </source>
</evidence>
<dbReference type="Proteomes" id="UP000234790">
    <property type="component" value="Chromosome"/>
</dbReference>
<comment type="subcellular location">
    <subcellularLocation>
        <location evidence="1">Cell membrane</location>
        <topology evidence="1">Multi-pass membrane protein</topology>
    </subcellularLocation>
</comment>
<organism evidence="8 9">
    <name type="scientific">Spiroplasma monobiae MQ-1</name>
    <dbReference type="NCBI Taxonomy" id="1336748"/>
    <lineage>
        <taxon>Bacteria</taxon>
        <taxon>Bacillati</taxon>
        <taxon>Mycoplasmatota</taxon>
        <taxon>Mollicutes</taxon>
        <taxon>Entomoplasmatales</taxon>
        <taxon>Spiroplasmataceae</taxon>
        <taxon>Spiroplasma</taxon>
    </lineage>
</organism>
<accession>A0A2K9LTC0</accession>
<keyword evidence="5 7" id="KW-0472">Membrane</keyword>
<evidence type="ECO:0000313" key="8">
    <source>
        <dbReference type="EMBL" id="AUM62338.1"/>
    </source>
</evidence>
<dbReference type="CDD" id="cd06580">
    <property type="entry name" value="TM_PBP1_transp_TpRbsC_like"/>
    <property type="match status" value="1"/>
</dbReference>
<protein>
    <submittedName>
        <fullName evidence="8">Ribose/galactose ABC transporter permease</fullName>
    </submittedName>
</protein>
<feature type="transmembrane region" description="Helical" evidence="7">
    <location>
        <begin position="216"/>
        <end position="241"/>
    </location>
</feature>
<reference evidence="8 9" key="1">
    <citation type="submission" date="2017-12" db="EMBL/GenBank/DDBJ databases">
        <title>Complete genome sequence of Spiroplasma monobiae MQ-1 (ATCC 33825).</title>
        <authorList>
            <person name="Tsai Y.-M."/>
            <person name="Lo W.-S."/>
            <person name="Wu P.-S."/>
            <person name="Cho S.-T."/>
            <person name="Kuo C.-H."/>
        </authorList>
    </citation>
    <scope>NUCLEOTIDE SEQUENCE [LARGE SCALE GENOMIC DNA]</scope>
    <source>
        <strain evidence="8 9">MQ-1</strain>
    </source>
</reference>
<dbReference type="GO" id="GO:0005886">
    <property type="term" value="C:plasma membrane"/>
    <property type="evidence" value="ECO:0007669"/>
    <property type="project" value="UniProtKB-SubCell"/>
</dbReference>
<evidence type="ECO:0000256" key="2">
    <source>
        <dbReference type="ARBA" id="ARBA00022475"/>
    </source>
</evidence>
<keyword evidence="2" id="KW-1003">Cell membrane</keyword>
<evidence type="ECO:0000256" key="4">
    <source>
        <dbReference type="ARBA" id="ARBA00022989"/>
    </source>
</evidence>
<dbReference type="PANTHER" id="PTHR47089:SF1">
    <property type="entry name" value="GUANOSINE ABC TRANSPORTER PERMEASE PROTEIN NUPP"/>
    <property type="match status" value="1"/>
</dbReference>
<name>A0A2K9LTC0_SPISQ</name>
<feature type="coiled-coil region" evidence="6">
    <location>
        <begin position="531"/>
        <end position="590"/>
    </location>
</feature>
<feature type="transmembrane region" description="Helical" evidence="7">
    <location>
        <begin position="262"/>
        <end position="284"/>
    </location>
</feature>
<keyword evidence="3 7" id="KW-0812">Transmembrane</keyword>
<feature type="transmembrane region" description="Helical" evidence="7">
    <location>
        <begin position="29"/>
        <end position="49"/>
    </location>
</feature>
<evidence type="ECO:0000256" key="5">
    <source>
        <dbReference type="ARBA" id="ARBA00023136"/>
    </source>
</evidence>
<dbReference type="RefSeq" id="WP_101780391.1">
    <property type="nucleotide sequence ID" value="NZ_CP025543.1"/>
</dbReference>
<gene>
    <name evidence="8" type="ORF">SMONO_v1c00850</name>
</gene>
<feature type="transmembrane region" description="Helical" evidence="7">
    <location>
        <begin position="135"/>
        <end position="157"/>
    </location>
</feature>
<evidence type="ECO:0000313" key="9">
    <source>
        <dbReference type="Proteomes" id="UP000234790"/>
    </source>
</evidence>
<feature type="transmembrane region" description="Helical" evidence="7">
    <location>
        <begin position="304"/>
        <end position="328"/>
    </location>
</feature>
<dbReference type="EMBL" id="CP025543">
    <property type="protein sequence ID" value="AUM62338.1"/>
    <property type="molecule type" value="Genomic_DNA"/>
</dbReference>
<dbReference type="KEGG" id="smoo:SMONO_v1c00850"/>
<dbReference type="AlphaFoldDB" id="A0A2K9LTC0"/>
<feature type="transmembrane region" description="Helical" evidence="7">
    <location>
        <begin position="340"/>
        <end position="365"/>
    </location>
</feature>
<dbReference type="Pfam" id="PF02653">
    <property type="entry name" value="BPD_transp_2"/>
    <property type="match status" value="1"/>
</dbReference>
<keyword evidence="9" id="KW-1185">Reference proteome</keyword>
<evidence type="ECO:0000256" key="7">
    <source>
        <dbReference type="SAM" id="Phobius"/>
    </source>
</evidence>
<proteinExistence type="predicted"/>
<sequence>MNFKLNRWLRNQKIKSSITSERNLSKLSYLKASVIAIAIGFVVGALIVIQQGYNGFEFIFASFGYSFDAATMSKTLNYLAVYIFLGLGLALGFKVGLFNMGGSGQAILGMTLAVALIATKANSDGVAFRDVDKSFVIVVMIAFILSGVFISTIAGLLKVFFNIHEVVTTVMLNWIVWYFSRWFLMDSSFGRGKWSISNGLTPKLPSDWLSIGGNTWILGVGLAVVAVITIYLLLSFTTFGFKFNVVGKQPQAAMYAGIKNRQYLILTTALQGLFIGLGSMFYWFNIKSSMEVGSEVLPSIGFDAIPIALVAFNNIIGVVPVALIWAMFKAGSERALGLQFIGLSPEISSLIFGIIIYSSAVYILFLKFKPIEKIKLFIFESKCYLYREFKIDINKKIKDLKLELKEINKKADILELKKQISNINQEILKLKIDKRSNKEDQEKYHDLKKQLLSLESVLKSEVENYLSIYKSKIKMQIQNKKMTFEEMYNDYNNKSFKGLKKKIKTELAVKYYTIMDQFVLMQIERNDLIKNLKLEKKLIKERSEISSLINKISLLKNNSENDKTELDVLKNELNLKIKNIKDEINNKIKEIINKYDQDAKLIIDEFNVFKKAKLDILKDSEVNAKLFLKENKEKYEIERKKLKDNTKDKEEYKFLELKICIEQYKAELEVVERYGK</sequence>
<evidence type="ECO:0000256" key="1">
    <source>
        <dbReference type="ARBA" id="ARBA00004651"/>
    </source>
</evidence>
<keyword evidence="6" id="KW-0175">Coiled coil</keyword>
<keyword evidence="4 7" id="KW-1133">Transmembrane helix</keyword>
<dbReference type="OrthoDB" id="45037at2"/>
<feature type="transmembrane region" description="Helical" evidence="7">
    <location>
        <begin position="105"/>
        <end position="123"/>
    </location>
</feature>
<dbReference type="GO" id="GO:0022857">
    <property type="term" value="F:transmembrane transporter activity"/>
    <property type="evidence" value="ECO:0007669"/>
    <property type="project" value="InterPro"/>
</dbReference>